<dbReference type="PRINTS" id="PR00081">
    <property type="entry name" value="GDHRDH"/>
</dbReference>
<dbReference type="Proteomes" id="UP001329430">
    <property type="component" value="Chromosome 6"/>
</dbReference>
<dbReference type="PANTHER" id="PTHR44229">
    <property type="entry name" value="15-HYDROXYPROSTAGLANDIN DEHYDROGENASE [NAD(+)]"/>
    <property type="match status" value="1"/>
</dbReference>
<dbReference type="GO" id="GO:0016616">
    <property type="term" value="F:oxidoreductase activity, acting on the CH-OH group of donors, NAD or NADP as acceptor"/>
    <property type="evidence" value="ECO:0007669"/>
    <property type="project" value="TreeGrafter"/>
</dbReference>
<evidence type="ECO:0000313" key="4">
    <source>
        <dbReference type="EMBL" id="KAK5642093.1"/>
    </source>
</evidence>
<dbReference type="Pfam" id="PF00106">
    <property type="entry name" value="adh_short"/>
    <property type="match status" value="1"/>
</dbReference>
<keyword evidence="5" id="KW-1185">Reference proteome</keyword>
<evidence type="ECO:0000313" key="5">
    <source>
        <dbReference type="Proteomes" id="UP001329430"/>
    </source>
</evidence>
<evidence type="ECO:0000256" key="1">
    <source>
        <dbReference type="ARBA" id="ARBA00006484"/>
    </source>
</evidence>
<dbReference type="EMBL" id="JAVRBK010000006">
    <property type="protein sequence ID" value="KAK5642093.1"/>
    <property type="molecule type" value="Genomic_DNA"/>
</dbReference>
<dbReference type="InterPro" id="IPR002347">
    <property type="entry name" value="SDR_fam"/>
</dbReference>
<name>A0AAN7VAW4_9COLE</name>
<gene>
    <name evidence="4" type="ORF">RI129_008260</name>
</gene>
<dbReference type="PANTHER" id="PTHR44229:SF8">
    <property type="entry name" value="ALCOHOL DEHYDROGENASE-RELATED"/>
    <property type="match status" value="1"/>
</dbReference>
<keyword evidence="2" id="KW-0560">Oxidoreductase</keyword>
<comment type="caution">
    <text evidence="4">The sequence shown here is derived from an EMBL/GenBank/DDBJ whole genome shotgun (WGS) entry which is preliminary data.</text>
</comment>
<dbReference type="AlphaFoldDB" id="A0AAN7VAW4"/>
<dbReference type="GO" id="GO:0005737">
    <property type="term" value="C:cytoplasm"/>
    <property type="evidence" value="ECO:0007669"/>
    <property type="project" value="TreeGrafter"/>
</dbReference>
<evidence type="ECO:0008006" key="6">
    <source>
        <dbReference type="Google" id="ProtNLM"/>
    </source>
</evidence>
<reference evidence="4 5" key="1">
    <citation type="journal article" date="2024" name="Insects">
        <title>An Improved Chromosome-Level Genome Assembly of the Firefly Pyrocoelia pectoralis.</title>
        <authorList>
            <person name="Fu X."/>
            <person name="Meyer-Rochow V.B."/>
            <person name="Ballantyne L."/>
            <person name="Zhu X."/>
        </authorList>
    </citation>
    <scope>NUCLEOTIDE SEQUENCE [LARGE SCALE GENOMIC DNA]</scope>
    <source>
        <strain evidence="4">XCY_ONT2</strain>
    </source>
</reference>
<dbReference type="InterPro" id="IPR036291">
    <property type="entry name" value="NAD(P)-bd_dom_sf"/>
</dbReference>
<protein>
    <recommendedName>
        <fullName evidence="6">Alcohol dehydrogenase</fullName>
    </recommendedName>
</protein>
<sequence>MNTTAMFDIAGKVALITGGGQGIGLATAKELLKNKLKAVAIIDINEVIGQKAVREIQEEFGEGKAIFLNYDVSIRTQFEEAFKATINAFQHLDVVINNAGIVNEEDWERTIDVNLTGTINGTLLALENYLPQSKIGEEAVILNVSSIGAFTFFAATPTYNATKCGIISVTCCLGHPLHYERKKVKVMAVCPGVTETDLFNRKNVKPLNENCDKLGDEFQRTFPHEIQTAEDVARGAVHIIKEGQSGSIWIAENKNPPYEVDYVAMQNIRRYN</sequence>
<proteinExistence type="inferred from homology"/>
<accession>A0AAN7VAW4</accession>
<comment type="similarity">
    <text evidence="1 3">Belongs to the short-chain dehydrogenases/reductases (SDR) family.</text>
</comment>
<evidence type="ECO:0000256" key="2">
    <source>
        <dbReference type="ARBA" id="ARBA00023002"/>
    </source>
</evidence>
<dbReference type="Gene3D" id="3.40.50.720">
    <property type="entry name" value="NAD(P)-binding Rossmann-like Domain"/>
    <property type="match status" value="1"/>
</dbReference>
<evidence type="ECO:0000256" key="3">
    <source>
        <dbReference type="RuleBase" id="RU000363"/>
    </source>
</evidence>
<dbReference type="PRINTS" id="PR00080">
    <property type="entry name" value="SDRFAMILY"/>
</dbReference>
<dbReference type="SUPFAM" id="SSF51735">
    <property type="entry name" value="NAD(P)-binding Rossmann-fold domains"/>
    <property type="match status" value="1"/>
</dbReference>
<dbReference type="FunFam" id="3.40.50.720:FF:000149">
    <property type="entry name" value="15-hydroxyprostaglandin dehydrogenase [NAD(+)]"/>
    <property type="match status" value="1"/>
</dbReference>
<organism evidence="4 5">
    <name type="scientific">Pyrocoelia pectoralis</name>
    <dbReference type="NCBI Taxonomy" id="417401"/>
    <lineage>
        <taxon>Eukaryota</taxon>
        <taxon>Metazoa</taxon>
        <taxon>Ecdysozoa</taxon>
        <taxon>Arthropoda</taxon>
        <taxon>Hexapoda</taxon>
        <taxon>Insecta</taxon>
        <taxon>Pterygota</taxon>
        <taxon>Neoptera</taxon>
        <taxon>Endopterygota</taxon>
        <taxon>Coleoptera</taxon>
        <taxon>Polyphaga</taxon>
        <taxon>Elateriformia</taxon>
        <taxon>Elateroidea</taxon>
        <taxon>Lampyridae</taxon>
        <taxon>Lampyrinae</taxon>
        <taxon>Pyrocoelia</taxon>
    </lineage>
</organism>